<feature type="transmembrane region" description="Helical" evidence="1">
    <location>
        <begin position="214"/>
        <end position="236"/>
    </location>
</feature>
<evidence type="ECO:0000256" key="1">
    <source>
        <dbReference type="SAM" id="Phobius"/>
    </source>
</evidence>
<proteinExistence type="predicted"/>
<organism evidence="2 3">
    <name type="scientific">Bifidobacterium subtile</name>
    <dbReference type="NCBI Taxonomy" id="77635"/>
    <lineage>
        <taxon>Bacteria</taxon>
        <taxon>Bacillati</taxon>
        <taxon>Actinomycetota</taxon>
        <taxon>Actinomycetes</taxon>
        <taxon>Bifidobacteriales</taxon>
        <taxon>Bifidobacteriaceae</taxon>
        <taxon>Bifidobacterium</taxon>
    </lineage>
</organism>
<feature type="transmembrane region" description="Helical" evidence="1">
    <location>
        <begin position="74"/>
        <end position="96"/>
    </location>
</feature>
<dbReference type="RefSeq" id="WP_024464590.1">
    <property type="nucleotide sequence ID" value="NZ_CP062939.1"/>
</dbReference>
<dbReference type="EMBL" id="JGZR01000006">
    <property type="protein sequence ID" value="KFJ03562.1"/>
    <property type="molecule type" value="Genomic_DNA"/>
</dbReference>
<protein>
    <submittedName>
        <fullName evidence="2">ABC transporter permease</fullName>
    </submittedName>
</protein>
<dbReference type="eggNOG" id="ENOG5032WBP">
    <property type="taxonomic scope" value="Bacteria"/>
</dbReference>
<accession>A0A087E711</accession>
<feature type="transmembrane region" description="Helical" evidence="1">
    <location>
        <begin position="256"/>
        <end position="274"/>
    </location>
</feature>
<dbReference type="STRING" id="77635.BISU_0032"/>
<evidence type="ECO:0000313" key="2">
    <source>
        <dbReference type="EMBL" id="KFJ03562.1"/>
    </source>
</evidence>
<dbReference type="OrthoDB" id="81897at2"/>
<feature type="transmembrane region" description="Helical" evidence="1">
    <location>
        <begin position="165"/>
        <end position="184"/>
    </location>
</feature>
<reference evidence="2 3" key="1">
    <citation type="submission" date="2014-03" db="EMBL/GenBank/DDBJ databases">
        <title>Genomics of Bifidobacteria.</title>
        <authorList>
            <person name="Ventura M."/>
            <person name="Milani C."/>
            <person name="Lugli G.A."/>
        </authorList>
    </citation>
    <scope>NUCLEOTIDE SEQUENCE [LARGE SCALE GENOMIC DNA]</scope>
    <source>
        <strain evidence="2 3">LMG 11597</strain>
    </source>
</reference>
<dbReference type="InterPro" id="IPR008875">
    <property type="entry name" value="TraX"/>
</dbReference>
<feature type="transmembrane region" description="Helical" evidence="1">
    <location>
        <begin position="108"/>
        <end position="126"/>
    </location>
</feature>
<dbReference type="AlphaFoldDB" id="A0A087E711"/>
<feature type="transmembrane region" description="Helical" evidence="1">
    <location>
        <begin position="42"/>
        <end position="62"/>
    </location>
</feature>
<gene>
    <name evidence="2" type="ORF">BISU_0032</name>
</gene>
<keyword evidence="3" id="KW-1185">Reference proteome</keyword>
<sequence length="276" mass="31063">MEYKQQVRKQAPFSDSYLTPEEAREAANSTRVRGLSDFRIKIIGYIFIILGLIGSSMFIPALGADVSKASTVEMTLALLFEAVSWCALPLFAWLSVEAARHTAHIGRYVSQLLALAIICELPYDLSTSGKTWDFSSQNPVWALAICAVVLWIYRYYSSRHDATAWAVRIAVALAAALDMVLFHIFVRQTLLQGGLLLLGFTLIFHSLDRHENTMMLTGVAWGMVGLLPPSIGMVFLHYRNGRLGYRRNRRGNSTKWFFYALYPVLLLAFGLIRLTM</sequence>
<comment type="caution">
    <text evidence="2">The sequence shown here is derived from an EMBL/GenBank/DDBJ whole genome shotgun (WGS) entry which is preliminary data.</text>
</comment>
<keyword evidence="1" id="KW-0472">Membrane</keyword>
<dbReference type="Pfam" id="PF05857">
    <property type="entry name" value="TraX"/>
    <property type="match status" value="1"/>
</dbReference>
<name>A0A087E711_9BIFI</name>
<keyword evidence="1" id="KW-1133">Transmembrane helix</keyword>
<dbReference type="Proteomes" id="UP000029055">
    <property type="component" value="Unassembled WGS sequence"/>
</dbReference>
<feature type="transmembrane region" description="Helical" evidence="1">
    <location>
        <begin position="138"/>
        <end position="156"/>
    </location>
</feature>
<evidence type="ECO:0000313" key="3">
    <source>
        <dbReference type="Proteomes" id="UP000029055"/>
    </source>
</evidence>
<keyword evidence="1" id="KW-0812">Transmembrane</keyword>